<comment type="caution">
    <text evidence="5">The sequence shown here is derived from an EMBL/GenBank/DDBJ whole genome shotgun (WGS) entry which is preliminary data.</text>
</comment>
<name>A0A8J6J3U5_9FIRM</name>
<feature type="domain" description="S1 motif" evidence="4">
    <location>
        <begin position="4"/>
        <end position="79"/>
    </location>
</feature>
<dbReference type="GO" id="GO:0003735">
    <property type="term" value="F:structural constituent of ribosome"/>
    <property type="evidence" value="ECO:0007669"/>
    <property type="project" value="TreeGrafter"/>
</dbReference>
<dbReference type="InterPro" id="IPR050437">
    <property type="entry name" value="Ribos_protein_bS1-like"/>
</dbReference>
<feature type="domain" description="S1 motif" evidence="4">
    <location>
        <begin position="181"/>
        <end position="210"/>
    </location>
</feature>
<dbReference type="GO" id="GO:1990904">
    <property type="term" value="C:ribonucleoprotein complex"/>
    <property type="evidence" value="ECO:0007669"/>
    <property type="project" value="UniProtKB-KW"/>
</dbReference>
<protein>
    <submittedName>
        <fullName evidence="5">30S ribosomal protein S1</fullName>
    </submittedName>
</protein>
<dbReference type="PANTHER" id="PTHR10724">
    <property type="entry name" value="30S RIBOSOMAL PROTEIN S1"/>
    <property type="match status" value="1"/>
</dbReference>
<evidence type="ECO:0000259" key="4">
    <source>
        <dbReference type="PROSITE" id="PS50126"/>
    </source>
</evidence>
<accession>A0A8J6J3U5</accession>
<dbReference type="Gene3D" id="2.40.50.140">
    <property type="entry name" value="Nucleic acid-binding proteins"/>
    <property type="match status" value="2"/>
</dbReference>
<keyword evidence="3" id="KW-0687">Ribonucleoprotein</keyword>
<dbReference type="GO" id="GO:0006412">
    <property type="term" value="P:translation"/>
    <property type="evidence" value="ECO:0007669"/>
    <property type="project" value="TreeGrafter"/>
</dbReference>
<dbReference type="SUPFAM" id="SSF50249">
    <property type="entry name" value="Nucleic acid-binding proteins"/>
    <property type="match status" value="2"/>
</dbReference>
<dbReference type="GO" id="GO:0005840">
    <property type="term" value="C:ribosome"/>
    <property type="evidence" value="ECO:0007669"/>
    <property type="project" value="UniProtKB-KW"/>
</dbReference>
<evidence type="ECO:0000256" key="3">
    <source>
        <dbReference type="ARBA" id="ARBA00023274"/>
    </source>
</evidence>
<dbReference type="AlphaFoldDB" id="A0A8J6J3U5"/>
<dbReference type="EMBL" id="JACOPP010000005">
    <property type="protein sequence ID" value="MBC5733273.1"/>
    <property type="molecule type" value="Genomic_DNA"/>
</dbReference>
<keyword evidence="2 5" id="KW-0689">Ribosomal protein</keyword>
<keyword evidence="6" id="KW-1185">Reference proteome</keyword>
<dbReference type="Pfam" id="PF00575">
    <property type="entry name" value="S1"/>
    <property type="match status" value="1"/>
</dbReference>
<evidence type="ECO:0000256" key="1">
    <source>
        <dbReference type="ARBA" id="ARBA00006767"/>
    </source>
</evidence>
<dbReference type="GO" id="GO:0003729">
    <property type="term" value="F:mRNA binding"/>
    <property type="evidence" value="ECO:0007669"/>
    <property type="project" value="TreeGrafter"/>
</dbReference>
<dbReference type="InterPro" id="IPR003029">
    <property type="entry name" value="S1_domain"/>
</dbReference>
<sequence>MEEETILEGMVRLCDAEHNLLVTVGPYQGRIPRAEAALGITDGTTREIAILSRVGKPVCFVVTAVEETGGTVRLTLSRRLAQQKALDAMLAQLSPGQVIPAVVTHLEPFGAFVDIGCGVTSMIGIEAISVSRIPHPAERFSPGQSIFAAVLDLDRRAGRVYLTHKELLGTWAENAARFQPGMTVPGIVRGIKEYGAFVELTPNLSGLAELRPGLKEGDRFSVYLKAILPERMKIKLLAIDALPPLEKPEPLEYFITSGPLRKWKYAPEGCSKVGAETVFAP</sequence>
<evidence type="ECO:0000313" key="6">
    <source>
        <dbReference type="Proteomes" id="UP000661435"/>
    </source>
</evidence>
<gene>
    <name evidence="5" type="ORF">H8S57_05985</name>
</gene>
<feature type="domain" description="S1 motif" evidence="4">
    <location>
        <begin position="96"/>
        <end position="165"/>
    </location>
</feature>
<dbReference type="InterPro" id="IPR012340">
    <property type="entry name" value="NA-bd_OB-fold"/>
</dbReference>
<dbReference type="SMART" id="SM00316">
    <property type="entry name" value="S1"/>
    <property type="match status" value="3"/>
</dbReference>
<proteinExistence type="inferred from homology"/>
<organism evidence="5 6">
    <name type="scientific">Lawsonibacter hominis</name>
    <dbReference type="NCBI Taxonomy" id="2763053"/>
    <lineage>
        <taxon>Bacteria</taxon>
        <taxon>Bacillati</taxon>
        <taxon>Bacillota</taxon>
        <taxon>Clostridia</taxon>
        <taxon>Eubacteriales</taxon>
        <taxon>Oscillospiraceae</taxon>
        <taxon>Lawsonibacter</taxon>
    </lineage>
</organism>
<comment type="similarity">
    <text evidence="1">Belongs to the bacterial ribosomal protein bS1 family.</text>
</comment>
<evidence type="ECO:0000313" key="5">
    <source>
        <dbReference type="EMBL" id="MBC5733273.1"/>
    </source>
</evidence>
<reference evidence="5" key="1">
    <citation type="submission" date="2020-08" db="EMBL/GenBank/DDBJ databases">
        <title>Genome public.</title>
        <authorList>
            <person name="Liu C."/>
            <person name="Sun Q."/>
        </authorList>
    </citation>
    <scope>NUCLEOTIDE SEQUENCE</scope>
    <source>
        <strain evidence="5">NSJ-51</strain>
    </source>
</reference>
<dbReference type="Proteomes" id="UP000661435">
    <property type="component" value="Unassembled WGS sequence"/>
</dbReference>
<evidence type="ECO:0000256" key="2">
    <source>
        <dbReference type="ARBA" id="ARBA00022980"/>
    </source>
</evidence>
<dbReference type="PANTHER" id="PTHR10724:SF7">
    <property type="entry name" value="SMALL RIBOSOMAL SUBUNIT PROTEIN BS1C"/>
    <property type="match status" value="1"/>
</dbReference>
<dbReference type="PROSITE" id="PS50126">
    <property type="entry name" value="S1"/>
    <property type="match status" value="3"/>
</dbReference>